<feature type="region of interest" description="Disordered" evidence="1">
    <location>
        <begin position="916"/>
        <end position="969"/>
    </location>
</feature>
<comment type="caution">
    <text evidence="3">The sequence shown here is derived from an EMBL/GenBank/DDBJ whole genome shotgun (WGS) entry which is preliminary data.</text>
</comment>
<feature type="compositionally biased region" description="Basic and acidic residues" evidence="1">
    <location>
        <begin position="1877"/>
        <end position="1891"/>
    </location>
</feature>
<feature type="region of interest" description="Disordered" evidence="1">
    <location>
        <begin position="515"/>
        <end position="534"/>
    </location>
</feature>
<dbReference type="Proteomes" id="UP001159363">
    <property type="component" value="Chromosome 9"/>
</dbReference>
<organism evidence="3 4">
    <name type="scientific">Dryococelus australis</name>
    <dbReference type="NCBI Taxonomy" id="614101"/>
    <lineage>
        <taxon>Eukaryota</taxon>
        <taxon>Metazoa</taxon>
        <taxon>Ecdysozoa</taxon>
        <taxon>Arthropoda</taxon>
        <taxon>Hexapoda</taxon>
        <taxon>Insecta</taxon>
        <taxon>Pterygota</taxon>
        <taxon>Neoptera</taxon>
        <taxon>Polyneoptera</taxon>
        <taxon>Phasmatodea</taxon>
        <taxon>Verophasmatodea</taxon>
        <taxon>Anareolatae</taxon>
        <taxon>Phasmatidae</taxon>
        <taxon>Eurycanthinae</taxon>
        <taxon>Dryococelus</taxon>
    </lineage>
</organism>
<sequence>MVCKQSSQNTIAKAARKLPVLYSYLLQYLLITVTVAFGTGYLRIAINDTKKLLPQELRQTVDTEDITQDKPSVFRTATEHRAAKIVDANMRLDARRCHLQKRSATAFQKTRLGEKFLIQYVRTVTLIYLVNNRNDEVMKKQFRSEGEACYVAIRRIKRITECYKHQCTRNAVALTKQMVKKKKNYCFAIPGNSLCLADDGDGPLNWKSNVTANNDVTPSEWRPPARRLNPLVKNQRVVNMKMGHRVTSISMLASRQGEPGSIPGRANGFSQAGIVPHNAVGRRVFSRISRFPPPLNSGAAPCSLRSPSSALKTSLLRAAQISSLFTHSCRDRKNFTKSIQENTDVQHVYKMKSPLQSAEDHIRFHGPLNEGAHRVSSVRRVRIRRPAPSCHVFPRAVNEIDRARMKGNVLSSHLLPIYLHFNHQTLGERKQVVSERPFGLLVCGFLLIFLLYVDSLVDFTPSRTFTPPTPHSPSSRNLLSSSTFHPTRALGQAASVEDSRLLGCGSMYIVLGRRPESSPTRELRRGGPGRQPVSPELSCVVAKRIGISSRREEAATPTRLAAVGIHGITRRVAAGRERIVSRRGGRGGFEVGHLPQRETAEPAQAAAPNNMQVIGENTVLQFTSRNSRELEIENYKADQLEFKKILSEEIWAALNIEVLRADEGKVRRVRSSAGMKIRLPAESSGTILACKNSGAIAPGIEPGSPRWKLCRRCPEEWFVFAQELHAVGETQYPAAKLQLQSTTSVNVDCHQDKLPAATHLLLPVGPGNRVAPLRGPRQTRLDYQKQVLLVIDDAEVEPGEQLNASTPRGRGGQPFRDEREAVSSNRRIGDTFRRKSRIPNKQQRRRYVACLDAGTQFTRGICVTGIPCREYISFEPQKLNPTFSTNRLLSRDTFHFLRNQEDLVGGESLTSSYYKRKRSRTIRARTHTRTHTHTLEVTPARSPSRASHLSSPEVASGTEGQKKKKDPVNYDPLRSFPFHVSRASRRVARTEWNFFFFCPPPCVGARNFHATHLYAFSQFLVRYLWLASVCVCCSARACLSPDTPCYFARTVATSTTASSAVEFRSPYFNGEQPSVQFVKNAVRRYKAAMAFRCGRTHSLIGCTELWARESVPDWLLHVAEGSLLAAAWQVKQSALIRERRSGHRLKTVHDKESNFEINCRKISLPLPAYILTGNLSGMRPVKLATMDDNVGTYSEDEQAVYLICRLYGPDTLLASGVILLAHAERAATSPAYVNYRVLRGFVEYRCTQLKPIHANERGITASTRRFEDLNWRPVIPPFCVLASELSGTLLVIEDLPRPCQVVATIREHALNPRWRTCVFFQMSVLIRDDSLQYLLKAYQKIPSHSYNDGSDYRLDMRCAEDDQAVYLIFSLWRRPVPTCWRPAPGIIYVANSCLSVAVGLLRESVQFLPCLPCHWQRSDDAPIRPGLASRAKERRHYCSLWYSRFMSSVTALEMGATRLLLDAWQVKTVLSWRRWSLSRRKAFWTRASPSVSYESSSSAFSSHHVTRGGGRPVHTSPASSDVAQPTHTQRITLVGGEQANRSAIVDPLRKELLPLTAYILAGALSDTLPAKLVATKRKFRYTYVTSAYLAAEIYGCQTFNVDLPNLNRSNLKGVFGAPVAERLACSPPPRRTGLDPRPGHFRIFAWGNRAGRCRWSAGFIDDLQFTPPLSFRRCSILNSIALIDSQDLAVKSRQNLFIEVEMEQVRNVRAEGNGNAQKKTRQPSATPAMSPHVIKTGLIHGESNPVRFGREASSMTALHRSSYREVETTYEEPDISGIKDTRENLRMPWQQGRVLTKSDANWRKLRHCGGKAMQTGGNSDTAEEKRCKLEETPTLRRKSDVNWRKLRHYGGKSDVNWRKLRHYGGKATQTGGNSDTTEEKRRKLEETPTLRRKSDANWRKLRHYGGKAMQTGGNSDTTEEKRCKLEETPTLRRKINIRPATVSFGSGALNQNTLWKLRAVSELKATDPAITLHYRHSSGIKRRGP</sequence>
<keyword evidence="2" id="KW-0812">Transmembrane</keyword>
<feature type="region of interest" description="Disordered" evidence="1">
    <location>
        <begin position="1864"/>
        <end position="1891"/>
    </location>
</feature>
<evidence type="ECO:0000313" key="3">
    <source>
        <dbReference type="EMBL" id="KAJ8874600.1"/>
    </source>
</evidence>
<feature type="compositionally biased region" description="Basic residues" evidence="1">
    <location>
        <begin position="916"/>
        <end position="932"/>
    </location>
</feature>
<evidence type="ECO:0000313" key="4">
    <source>
        <dbReference type="Proteomes" id="UP001159363"/>
    </source>
</evidence>
<keyword evidence="4" id="KW-1185">Reference proteome</keyword>
<evidence type="ECO:0000256" key="1">
    <source>
        <dbReference type="SAM" id="MobiDB-lite"/>
    </source>
</evidence>
<proteinExistence type="predicted"/>
<gene>
    <name evidence="3" type="ORF">PR048_025466</name>
</gene>
<evidence type="ECO:0000256" key="2">
    <source>
        <dbReference type="SAM" id="Phobius"/>
    </source>
</evidence>
<name>A0ABQ9GRC2_9NEOP</name>
<feature type="compositionally biased region" description="Basic and acidic residues" evidence="1">
    <location>
        <begin position="515"/>
        <end position="525"/>
    </location>
</feature>
<keyword evidence="2" id="KW-1133">Transmembrane helix</keyword>
<feature type="region of interest" description="Disordered" evidence="1">
    <location>
        <begin position="799"/>
        <end position="823"/>
    </location>
</feature>
<feature type="region of interest" description="Disordered" evidence="1">
    <location>
        <begin position="1500"/>
        <end position="1524"/>
    </location>
</feature>
<dbReference type="EMBL" id="JARBHB010000010">
    <property type="protein sequence ID" value="KAJ8874600.1"/>
    <property type="molecule type" value="Genomic_DNA"/>
</dbReference>
<reference evidence="3 4" key="1">
    <citation type="submission" date="2023-02" db="EMBL/GenBank/DDBJ databases">
        <title>LHISI_Scaffold_Assembly.</title>
        <authorList>
            <person name="Stuart O.P."/>
            <person name="Cleave R."/>
            <person name="Magrath M.J.L."/>
            <person name="Mikheyev A.S."/>
        </authorList>
    </citation>
    <scope>NUCLEOTIDE SEQUENCE [LARGE SCALE GENOMIC DNA]</scope>
    <source>
        <strain evidence="3">Daus_M_001</strain>
        <tissue evidence="3">Leg muscle</tissue>
    </source>
</reference>
<accession>A0ABQ9GRC2</accession>
<keyword evidence="2" id="KW-0472">Membrane</keyword>
<feature type="transmembrane region" description="Helical" evidence="2">
    <location>
        <begin position="25"/>
        <end position="46"/>
    </location>
</feature>
<protein>
    <submittedName>
        <fullName evidence="3">Uncharacterized protein</fullName>
    </submittedName>
</protein>